<gene>
    <name evidence="2" type="ORF">DCK97_23850</name>
</gene>
<dbReference type="Proteomes" id="UP000257706">
    <property type="component" value="Unassembled WGS sequence"/>
</dbReference>
<reference evidence="2 3" key="1">
    <citation type="journal article" date="2018" name="Nat. Biotechnol.">
        <title>A standardized bacterial taxonomy based on genome phylogeny substantially revises the tree of life.</title>
        <authorList>
            <person name="Parks D.H."/>
            <person name="Chuvochina M."/>
            <person name="Waite D.W."/>
            <person name="Rinke C."/>
            <person name="Skarshewski A."/>
            <person name="Chaumeil P.A."/>
            <person name="Hugenholtz P."/>
        </authorList>
    </citation>
    <scope>NUCLEOTIDE SEQUENCE [LARGE SCALE GENOMIC DNA]</scope>
    <source>
        <strain evidence="2">UBA8739</strain>
    </source>
</reference>
<name>A0A3B9IRS2_9PROT</name>
<dbReference type="Pfam" id="PF09907">
    <property type="entry name" value="HigB_toxin"/>
    <property type="match status" value="1"/>
</dbReference>
<dbReference type="EMBL" id="DMAI01000386">
    <property type="protein sequence ID" value="HAE50450.1"/>
    <property type="molecule type" value="Genomic_DNA"/>
</dbReference>
<evidence type="ECO:0000313" key="2">
    <source>
        <dbReference type="EMBL" id="HAE50450.1"/>
    </source>
</evidence>
<evidence type="ECO:0000256" key="1">
    <source>
        <dbReference type="SAM" id="MobiDB-lite"/>
    </source>
</evidence>
<dbReference type="GO" id="GO:0004519">
    <property type="term" value="F:endonuclease activity"/>
    <property type="evidence" value="ECO:0007669"/>
    <property type="project" value="InterPro"/>
</dbReference>
<sequence>MRIIARSTLHDLITDLKGHRDRRAVRTALDLWVAEVSAAAWPDAAALTRQYPTASLTGVDRVVFGIRDGGYRLVTAVDFDRGIVWIRWAGRHRAFDKIDVMEVNHVREPEAHPHRIGPRGGARRTGAAVGRPGRQPRRRPA</sequence>
<dbReference type="GO" id="GO:0003723">
    <property type="term" value="F:RNA binding"/>
    <property type="evidence" value="ECO:0007669"/>
    <property type="project" value="InterPro"/>
</dbReference>
<proteinExistence type="predicted"/>
<protein>
    <submittedName>
        <fullName evidence="2">Type II toxin-antitoxin system HigB family toxin</fullName>
    </submittedName>
</protein>
<comment type="caution">
    <text evidence="2">The sequence shown here is derived from an EMBL/GenBank/DDBJ whole genome shotgun (WGS) entry which is preliminary data.</text>
</comment>
<dbReference type="AlphaFoldDB" id="A0A3B9IRS2"/>
<dbReference type="GO" id="GO:0110001">
    <property type="term" value="C:toxin-antitoxin complex"/>
    <property type="evidence" value="ECO:0007669"/>
    <property type="project" value="InterPro"/>
</dbReference>
<organism evidence="2 3">
    <name type="scientific">Tistrella mobilis</name>
    <dbReference type="NCBI Taxonomy" id="171437"/>
    <lineage>
        <taxon>Bacteria</taxon>
        <taxon>Pseudomonadati</taxon>
        <taxon>Pseudomonadota</taxon>
        <taxon>Alphaproteobacteria</taxon>
        <taxon>Geminicoccales</taxon>
        <taxon>Geminicoccaceae</taxon>
        <taxon>Tistrella</taxon>
    </lineage>
</organism>
<dbReference type="InterPro" id="IPR018669">
    <property type="entry name" value="Toxin_HigB"/>
</dbReference>
<feature type="region of interest" description="Disordered" evidence="1">
    <location>
        <begin position="109"/>
        <end position="141"/>
    </location>
</feature>
<accession>A0A3B9IRS2</accession>
<feature type="compositionally biased region" description="Low complexity" evidence="1">
    <location>
        <begin position="124"/>
        <end position="133"/>
    </location>
</feature>
<evidence type="ECO:0000313" key="3">
    <source>
        <dbReference type="Proteomes" id="UP000257706"/>
    </source>
</evidence>